<name>A0ABR4LHV3_9EURO</name>
<protein>
    <submittedName>
        <fullName evidence="3">Uncharacterized protein</fullName>
    </submittedName>
</protein>
<gene>
    <name evidence="3" type="ORF">BJX67DRAFT_236256</name>
</gene>
<dbReference type="Proteomes" id="UP001610432">
    <property type="component" value="Unassembled WGS sequence"/>
</dbReference>
<evidence type="ECO:0000313" key="3">
    <source>
        <dbReference type="EMBL" id="KAL2863699.1"/>
    </source>
</evidence>
<keyword evidence="2" id="KW-0732">Signal</keyword>
<organism evidence="3 4">
    <name type="scientific">Aspergillus lucknowensis</name>
    <dbReference type="NCBI Taxonomy" id="176173"/>
    <lineage>
        <taxon>Eukaryota</taxon>
        <taxon>Fungi</taxon>
        <taxon>Dikarya</taxon>
        <taxon>Ascomycota</taxon>
        <taxon>Pezizomycotina</taxon>
        <taxon>Eurotiomycetes</taxon>
        <taxon>Eurotiomycetidae</taxon>
        <taxon>Eurotiales</taxon>
        <taxon>Aspergillaceae</taxon>
        <taxon>Aspergillus</taxon>
        <taxon>Aspergillus subgen. Nidulantes</taxon>
    </lineage>
</organism>
<dbReference type="RefSeq" id="XP_070882678.1">
    <property type="nucleotide sequence ID" value="XM_071026022.1"/>
</dbReference>
<keyword evidence="4" id="KW-1185">Reference proteome</keyword>
<feature type="signal peptide" evidence="2">
    <location>
        <begin position="1"/>
        <end position="23"/>
    </location>
</feature>
<dbReference type="EMBL" id="JBFXLQ010000048">
    <property type="protein sequence ID" value="KAL2863699.1"/>
    <property type="molecule type" value="Genomic_DNA"/>
</dbReference>
<proteinExistence type="predicted"/>
<evidence type="ECO:0000256" key="1">
    <source>
        <dbReference type="SAM" id="MobiDB-lite"/>
    </source>
</evidence>
<comment type="caution">
    <text evidence="3">The sequence shown here is derived from an EMBL/GenBank/DDBJ whole genome shotgun (WGS) entry which is preliminary data.</text>
</comment>
<feature type="chain" id="PRO_5047247913" evidence="2">
    <location>
        <begin position="24"/>
        <end position="342"/>
    </location>
</feature>
<evidence type="ECO:0000313" key="4">
    <source>
        <dbReference type="Proteomes" id="UP001610432"/>
    </source>
</evidence>
<feature type="region of interest" description="Disordered" evidence="1">
    <location>
        <begin position="23"/>
        <end position="53"/>
    </location>
</feature>
<reference evidence="3 4" key="1">
    <citation type="submission" date="2024-07" db="EMBL/GenBank/DDBJ databases">
        <title>Section-level genome sequencing and comparative genomics of Aspergillus sections Usti and Cavernicolus.</title>
        <authorList>
            <consortium name="Lawrence Berkeley National Laboratory"/>
            <person name="Nybo J.L."/>
            <person name="Vesth T.C."/>
            <person name="Theobald S."/>
            <person name="Frisvad J.C."/>
            <person name="Larsen T.O."/>
            <person name="Kjaerboelling I."/>
            <person name="Rothschild-Mancinelli K."/>
            <person name="Lyhne E.K."/>
            <person name="Kogle M.E."/>
            <person name="Barry K."/>
            <person name="Clum A."/>
            <person name="Na H."/>
            <person name="Ledsgaard L."/>
            <person name="Lin J."/>
            <person name="Lipzen A."/>
            <person name="Kuo A."/>
            <person name="Riley R."/>
            <person name="Mondo S."/>
            <person name="Labutti K."/>
            <person name="Haridas S."/>
            <person name="Pangalinan J."/>
            <person name="Salamov A.A."/>
            <person name="Simmons B.A."/>
            <person name="Magnuson J.K."/>
            <person name="Chen J."/>
            <person name="Drula E."/>
            <person name="Henrissat B."/>
            <person name="Wiebenga A."/>
            <person name="Lubbers R.J."/>
            <person name="Gomes A.C."/>
            <person name="Macurrencykelacurrency M.R."/>
            <person name="Stajich J."/>
            <person name="Grigoriev I.V."/>
            <person name="Mortensen U.H."/>
            <person name="De Vries R.P."/>
            <person name="Baker S.E."/>
            <person name="Andersen M.R."/>
        </authorList>
    </citation>
    <scope>NUCLEOTIDE SEQUENCE [LARGE SCALE GENOMIC DNA]</scope>
    <source>
        <strain evidence="3 4">CBS 449.75</strain>
    </source>
</reference>
<dbReference type="GeneID" id="98141094"/>
<evidence type="ECO:0000256" key="2">
    <source>
        <dbReference type="SAM" id="SignalP"/>
    </source>
</evidence>
<sequence>MRSLTLLPSFLLLLSTKIPDVQARRGGGWSGEDSSDSNDGSDSSPESCDTQEHPQVAEWGLLPGHAWNYSSKENPSRDTSYDGSFFKGAGYLHYHVDRSSGSCYIDEDDHAVHLLGYVWIGPQPPTPPGPMNPIIISFKAWESSMSLDEIDVAYLNIPWGSDGPGSSCPSEPDLISLMTSFEWTDMDALKYRALDSMDMSLSEAGTDERRVQFSATMPNELEHNPGMRLRLPMRTCASNMAYQFDNPDRLTMNGSFTNTTLDLTLSGSGAVNGRYEEDPFQAEFNVTFSAVFDSSNSTQKLSLRHPGEPLVAWLPNSALRVARSERAFSLGFVSFGIFILLV</sequence>
<accession>A0ABR4LHV3</accession>